<dbReference type="RefSeq" id="WP_132064882.1">
    <property type="nucleotide sequence ID" value="NZ_SMFN01000002.1"/>
</dbReference>
<dbReference type="PANTHER" id="PTHR37947:SF1">
    <property type="entry name" value="BLL2462 PROTEIN"/>
    <property type="match status" value="1"/>
</dbReference>
<dbReference type="EMBL" id="SMFN01000002">
    <property type="protein sequence ID" value="TDE07291.1"/>
    <property type="molecule type" value="Genomic_DNA"/>
</dbReference>
<protein>
    <recommendedName>
        <fullName evidence="4">VWA domain-containing protein</fullName>
    </recommendedName>
</protein>
<dbReference type="Proteomes" id="UP000294644">
    <property type="component" value="Unassembled WGS sequence"/>
</dbReference>
<sequence>MTTNTLLLLLLSLLIAGGLSFFQYIYKAKNKSKVGWFLAFLRFLSIFGILLLLINPKITKNTLETVKTPLPIVVDNSSSISFLNANEKAMEVYQKIQSNSDLQEKFDVQTYQFSDDFEPTEKFDFKGTQTNIDVVAKNLKSIYKNASYPTVLISDGNQTSGNDYVYSFDEANKVYPVIVGDTTTFLDFKINQLNVNKYAFHKNKFPVEAFLQYSGAKTITADFVISQGNSVFSKQSITFSTSKKTATVNVLLPADKIGLQVFKATISSKEKEKNTYNNTKNFAVEVIDQKTKIAIVSAINHPDLGAMKRAIESNVQRKVTIVKPNEIKILQDFNVLILYQPTTEFKTIFENNKVVGINTFIITGNNTDFNFLNQQQDNLNFKMSGQKEDYLSVFNGQFNLFAADNIGFENLPPLQNAFGTVTVKGVVSVLLSSKIRAIDTNSPLLAFSENQGKRAAYLLGENSWKWRLQTHVNNQSFEKYDIFIDKIIQFLASNNSKKSLVVEHESFYNSGEAIEITAQFFNKNYEFDEKARLTIAVTNTKTKQTKNYDLLKGNNSYKVNLDGLKAGSYAFTVKELNSKTTYSSTFEILDFDIEKQFVNPDVEKLTQLATQTQGKVIFPDQVDVLIKTLLENEEYKAIQKNSVTKTPLIDWIWLLVLISVLLATEWFVRKYNGLL</sequence>
<name>A0A4R5D6L9_9FLAO</name>
<evidence type="ECO:0000313" key="3">
    <source>
        <dbReference type="Proteomes" id="UP000294644"/>
    </source>
</evidence>
<reference evidence="2 3" key="1">
    <citation type="submission" date="2019-03" db="EMBL/GenBank/DDBJ databases">
        <title>Flavobacterium LB-D12 sp. nov., isolated from arctic soil.</title>
        <authorList>
            <person name="Chaudhary D.K."/>
        </authorList>
    </citation>
    <scope>NUCLEOTIDE SEQUENCE [LARGE SCALE GENOMIC DNA]</scope>
    <source>
        <strain evidence="2 3">LB-D12</strain>
    </source>
</reference>
<gene>
    <name evidence="2" type="ORF">E0F91_03085</name>
</gene>
<evidence type="ECO:0000313" key="2">
    <source>
        <dbReference type="EMBL" id="TDE07291.1"/>
    </source>
</evidence>
<keyword evidence="1" id="KW-0472">Membrane</keyword>
<proteinExistence type="predicted"/>
<dbReference type="AlphaFoldDB" id="A0A4R5D6L9"/>
<evidence type="ECO:0000256" key="1">
    <source>
        <dbReference type="SAM" id="Phobius"/>
    </source>
</evidence>
<accession>A0A4R5D6L9</accession>
<feature type="transmembrane region" description="Helical" evidence="1">
    <location>
        <begin position="6"/>
        <end position="22"/>
    </location>
</feature>
<keyword evidence="1" id="KW-1133">Transmembrane helix</keyword>
<feature type="transmembrane region" description="Helical" evidence="1">
    <location>
        <begin position="651"/>
        <end position="668"/>
    </location>
</feature>
<evidence type="ECO:0008006" key="4">
    <source>
        <dbReference type="Google" id="ProtNLM"/>
    </source>
</evidence>
<organism evidence="2 3">
    <name type="scientific">Flavobacterium sandaracinum</name>
    <dbReference type="NCBI Taxonomy" id="2541733"/>
    <lineage>
        <taxon>Bacteria</taxon>
        <taxon>Pseudomonadati</taxon>
        <taxon>Bacteroidota</taxon>
        <taxon>Flavobacteriia</taxon>
        <taxon>Flavobacteriales</taxon>
        <taxon>Flavobacteriaceae</taxon>
        <taxon>Flavobacterium</taxon>
    </lineage>
</organism>
<keyword evidence="1" id="KW-0812">Transmembrane</keyword>
<dbReference type="OrthoDB" id="9763076at2"/>
<keyword evidence="3" id="KW-1185">Reference proteome</keyword>
<feature type="transmembrane region" description="Helical" evidence="1">
    <location>
        <begin position="34"/>
        <end position="54"/>
    </location>
</feature>
<dbReference type="PANTHER" id="PTHR37947">
    <property type="entry name" value="BLL2462 PROTEIN"/>
    <property type="match status" value="1"/>
</dbReference>
<comment type="caution">
    <text evidence="2">The sequence shown here is derived from an EMBL/GenBank/DDBJ whole genome shotgun (WGS) entry which is preliminary data.</text>
</comment>